<dbReference type="Proteomes" id="UP000764110">
    <property type="component" value="Unassembled WGS sequence"/>
</dbReference>
<feature type="region of interest" description="Disordered" evidence="1">
    <location>
        <begin position="14"/>
        <end position="62"/>
    </location>
</feature>
<dbReference type="EMBL" id="JACEFI010000017">
    <property type="protein sequence ID" value="KAH0594309.1"/>
    <property type="molecule type" value="Genomic_DNA"/>
</dbReference>
<protein>
    <submittedName>
        <fullName evidence="2">Uncharacterized protein</fullName>
    </submittedName>
</protein>
<reference evidence="2 3" key="1">
    <citation type="submission" date="2020-07" db="EMBL/GenBank/DDBJ databases">
        <title>Metarhizium humberi genome.</title>
        <authorList>
            <person name="Lysoe E."/>
        </authorList>
    </citation>
    <scope>NUCLEOTIDE SEQUENCE [LARGE SCALE GENOMIC DNA]</scope>
    <source>
        <strain evidence="2 3">ESALQ1638</strain>
    </source>
</reference>
<accession>A0A9P8M7P0</accession>
<name>A0A9P8M7P0_9HYPO</name>
<evidence type="ECO:0000313" key="3">
    <source>
        <dbReference type="Proteomes" id="UP000764110"/>
    </source>
</evidence>
<evidence type="ECO:0000256" key="1">
    <source>
        <dbReference type="SAM" id="MobiDB-lite"/>
    </source>
</evidence>
<proteinExistence type="predicted"/>
<evidence type="ECO:0000313" key="2">
    <source>
        <dbReference type="EMBL" id="KAH0594309.1"/>
    </source>
</evidence>
<dbReference type="AlphaFoldDB" id="A0A9P8M7P0"/>
<keyword evidence="3" id="KW-1185">Reference proteome</keyword>
<sequence length="182" mass="19214">MSTGKAVWCEKSLVQPGREGRRGPVPITGAGDGSQARALKGEEDEESTGCLESARMGPDGGPPPDCSALAAATTLNRVRRGRRLVNVNRPAMAESRLVWSWLVESAPAPAPTPKDGRDRPDVGAPPAYNGSAWQAIMVRMAGLVHQFARACYPIMADGRTTKGAAENACVGWYMGLVDIVVA</sequence>
<gene>
    <name evidence="2" type="ORF">MHUMG1_08148</name>
</gene>
<organism evidence="2 3">
    <name type="scientific">Metarhizium humberi</name>
    <dbReference type="NCBI Taxonomy" id="2596975"/>
    <lineage>
        <taxon>Eukaryota</taxon>
        <taxon>Fungi</taxon>
        <taxon>Dikarya</taxon>
        <taxon>Ascomycota</taxon>
        <taxon>Pezizomycotina</taxon>
        <taxon>Sordariomycetes</taxon>
        <taxon>Hypocreomycetidae</taxon>
        <taxon>Hypocreales</taxon>
        <taxon>Clavicipitaceae</taxon>
        <taxon>Metarhizium</taxon>
    </lineage>
</organism>
<comment type="caution">
    <text evidence="2">The sequence shown here is derived from an EMBL/GenBank/DDBJ whole genome shotgun (WGS) entry which is preliminary data.</text>
</comment>